<dbReference type="EMBL" id="VSRR010081041">
    <property type="protein sequence ID" value="MPC89448.1"/>
    <property type="molecule type" value="Genomic_DNA"/>
</dbReference>
<sequence length="72" mass="7816">MPPYCQPTSLPPKFEGKNNKAAYHRVTILLPSSPLPSARHPASPPLCLNHCLVCSGSSSFSLKSMKATHWKA</sequence>
<organism evidence="1 2">
    <name type="scientific">Portunus trituberculatus</name>
    <name type="common">Swimming crab</name>
    <name type="synonym">Neptunus trituberculatus</name>
    <dbReference type="NCBI Taxonomy" id="210409"/>
    <lineage>
        <taxon>Eukaryota</taxon>
        <taxon>Metazoa</taxon>
        <taxon>Ecdysozoa</taxon>
        <taxon>Arthropoda</taxon>
        <taxon>Crustacea</taxon>
        <taxon>Multicrustacea</taxon>
        <taxon>Malacostraca</taxon>
        <taxon>Eumalacostraca</taxon>
        <taxon>Eucarida</taxon>
        <taxon>Decapoda</taxon>
        <taxon>Pleocyemata</taxon>
        <taxon>Brachyura</taxon>
        <taxon>Eubrachyura</taxon>
        <taxon>Portunoidea</taxon>
        <taxon>Portunidae</taxon>
        <taxon>Portuninae</taxon>
        <taxon>Portunus</taxon>
    </lineage>
</organism>
<proteinExistence type="predicted"/>
<gene>
    <name evidence="1" type="ORF">E2C01_084396</name>
</gene>
<dbReference type="AlphaFoldDB" id="A0A5B7J949"/>
<reference evidence="1 2" key="1">
    <citation type="submission" date="2019-05" db="EMBL/GenBank/DDBJ databases">
        <title>Another draft genome of Portunus trituberculatus and its Hox gene families provides insights of decapod evolution.</title>
        <authorList>
            <person name="Jeong J.-H."/>
            <person name="Song I."/>
            <person name="Kim S."/>
            <person name="Choi T."/>
            <person name="Kim D."/>
            <person name="Ryu S."/>
            <person name="Kim W."/>
        </authorList>
    </citation>
    <scope>NUCLEOTIDE SEQUENCE [LARGE SCALE GENOMIC DNA]</scope>
    <source>
        <tissue evidence="1">Muscle</tissue>
    </source>
</reference>
<name>A0A5B7J949_PORTR</name>
<dbReference type="Proteomes" id="UP000324222">
    <property type="component" value="Unassembled WGS sequence"/>
</dbReference>
<evidence type="ECO:0000313" key="1">
    <source>
        <dbReference type="EMBL" id="MPC89448.1"/>
    </source>
</evidence>
<evidence type="ECO:0000313" key="2">
    <source>
        <dbReference type="Proteomes" id="UP000324222"/>
    </source>
</evidence>
<comment type="caution">
    <text evidence="1">The sequence shown here is derived from an EMBL/GenBank/DDBJ whole genome shotgun (WGS) entry which is preliminary data.</text>
</comment>
<accession>A0A5B7J949</accession>
<protein>
    <submittedName>
        <fullName evidence="1">Uncharacterized protein</fullName>
    </submittedName>
</protein>
<keyword evidence="2" id="KW-1185">Reference proteome</keyword>